<dbReference type="GO" id="GO:0008168">
    <property type="term" value="F:methyltransferase activity"/>
    <property type="evidence" value="ECO:0007669"/>
    <property type="project" value="UniProtKB-KW"/>
</dbReference>
<evidence type="ECO:0000313" key="2">
    <source>
        <dbReference type="Proteomes" id="UP001596337"/>
    </source>
</evidence>
<dbReference type="RefSeq" id="WP_345393100.1">
    <property type="nucleotide sequence ID" value="NZ_BAABLA010000016.1"/>
</dbReference>
<comment type="caution">
    <text evidence="1">The sequence shown here is derived from an EMBL/GenBank/DDBJ whole genome shotgun (WGS) entry which is preliminary data.</text>
</comment>
<sequence>MTTLDGDSSLPGAHLFSWPEGFSRIPNSEWTRAPIDDAGENYDRAGRDGWRRSFDPIVSQALAVLETNDVLLDFSCGTGPVTECLLSSEDRPIGVLNVDPSAKLLRVAVEKFRGDDRAAFRLLEWLSQDERLELLTEVVDGCVLERVKVLASTNSVHLYQNPYATFKSWFDALRPGSIVLIASGNIRNTQSPPDSWILGDMVIKIGDIVANLVKREPAFTRYRRVLENAPKMSKHRQFRDSIFPPPRMLESYLENLAKSGFEVLHTFEQTTSVPLNDFAKGVSTYHEGVLSWIGGSEKVESISPTESAVQDRLFFIRYALETLFPGSEAIPFTWTYITCRR</sequence>
<dbReference type="EMBL" id="JBHSXX010000001">
    <property type="protein sequence ID" value="MFC6867982.1"/>
    <property type="molecule type" value="Genomic_DNA"/>
</dbReference>
<dbReference type="InterPro" id="IPR029063">
    <property type="entry name" value="SAM-dependent_MTases_sf"/>
</dbReference>
<keyword evidence="2" id="KW-1185">Reference proteome</keyword>
<organism evidence="1 2">
    <name type="scientific">Haloechinothrix salitolerans</name>
    <dbReference type="NCBI Taxonomy" id="926830"/>
    <lineage>
        <taxon>Bacteria</taxon>
        <taxon>Bacillati</taxon>
        <taxon>Actinomycetota</taxon>
        <taxon>Actinomycetes</taxon>
        <taxon>Pseudonocardiales</taxon>
        <taxon>Pseudonocardiaceae</taxon>
        <taxon>Haloechinothrix</taxon>
    </lineage>
</organism>
<accession>A0ABW2BZW2</accession>
<protein>
    <submittedName>
        <fullName evidence="1">Class I SAM-dependent methyltransferase</fullName>
        <ecNumber evidence="1">2.1.1.-</ecNumber>
    </submittedName>
</protein>
<dbReference type="GO" id="GO:0032259">
    <property type="term" value="P:methylation"/>
    <property type="evidence" value="ECO:0007669"/>
    <property type="project" value="UniProtKB-KW"/>
</dbReference>
<dbReference type="Proteomes" id="UP001596337">
    <property type="component" value="Unassembled WGS sequence"/>
</dbReference>
<proteinExistence type="predicted"/>
<reference evidence="2" key="1">
    <citation type="journal article" date="2019" name="Int. J. Syst. Evol. Microbiol.">
        <title>The Global Catalogue of Microorganisms (GCM) 10K type strain sequencing project: providing services to taxonomists for standard genome sequencing and annotation.</title>
        <authorList>
            <consortium name="The Broad Institute Genomics Platform"/>
            <consortium name="The Broad Institute Genome Sequencing Center for Infectious Disease"/>
            <person name="Wu L."/>
            <person name="Ma J."/>
        </authorList>
    </citation>
    <scope>NUCLEOTIDE SEQUENCE [LARGE SCALE GENOMIC DNA]</scope>
    <source>
        <strain evidence="2">KCTC 32255</strain>
    </source>
</reference>
<dbReference type="SUPFAM" id="SSF53335">
    <property type="entry name" value="S-adenosyl-L-methionine-dependent methyltransferases"/>
    <property type="match status" value="1"/>
</dbReference>
<keyword evidence="1" id="KW-0489">Methyltransferase</keyword>
<gene>
    <name evidence="1" type="ORF">ACFQGD_12575</name>
</gene>
<dbReference type="Gene3D" id="3.40.50.150">
    <property type="entry name" value="Vaccinia Virus protein VP39"/>
    <property type="match status" value="1"/>
</dbReference>
<dbReference type="EC" id="2.1.1.-" evidence="1"/>
<name>A0ABW2BZW2_9PSEU</name>
<keyword evidence="1" id="KW-0808">Transferase</keyword>
<evidence type="ECO:0000313" key="1">
    <source>
        <dbReference type="EMBL" id="MFC6867982.1"/>
    </source>
</evidence>